<keyword evidence="1" id="KW-0378">Hydrolase</keyword>
<dbReference type="InterPro" id="IPR019080">
    <property type="entry name" value="YqaJ_viral_recombinase"/>
</dbReference>
<proteinExistence type="predicted"/>
<dbReference type="InterPro" id="IPR011604">
    <property type="entry name" value="PDDEXK-like_dom_sf"/>
</dbReference>
<keyword evidence="2" id="KW-0175">Coiled coil</keyword>
<dbReference type="Gene3D" id="3.90.320.10">
    <property type="match status" value="1"/>
</dbReference>
<protein>
    <submittedName>
        <fullName evidence="4">Putative phage-type endonuclease</fullName>
    </submittedName>
</protein>
<comment type="caution">
    <text evidence="4">The sequence shown here is derived from an EMBL/GenBank/DDBJ whole genome shotgun (WGS) entry which is preliminary data.</text>
</comment>
<dbReference type="SUPFAM" id="SSF52980">
    <property type="entry name" value="Restriction endonuclease-like"/>
    <property type="match status" value="1"/>
</dbReference>
<dbReference type="InterPro" id="IPR011335">
    <property type="entry name" value="Restrct_endonuc-II-like"/>
</dbReference>
<feature type="coiled-coil region" evidence="2">
    <location>
        <begin position="225"/>
        <end position="259"/>
    </location>
</feature>
<keyword evidence="5" id="KW-1185">Reference proteome</keyword>
<dbReference type="InterPro" id="IPR017482">
    <property type="entry name" value="Lambda-type_endonuclease"/>
</dbReference>
<evidence type="ECO:0000256" key="2">
    <source>
        <dbReference type="SAM" id="Coils"/>
    </source>
</evidence>
<keyword evidence="4" id="KW-0255">Endonuclease</keyword>
<evidence type="ECO:0000313" key="4">
    <source>
        <dbReference type="EMBL" id="ROR28501.1"/>
    </source>
</evidence>
<gene>
    <name evidence="4" type="ORF">EDD66_10483</name>
</gene>
<reference evidence="4 5" key="1">
    <citation type="submission" date="2018-11" db="EMBL/GenBank/DDBJ databases">
        <title>Genomic Encyclopedia of Type Strains, Phase IV (KMG-IV): sequencing the most valuable type-strain genomes for metagenomic binning, comparative biology and taxonomic classification.</title>
        <authorList>
            <person name="Goeker M."/>
        </authorList>
    </citation>
    <scope>NUCLEOTIDE SEQUENCE [LARGE SCALE GENOMIC DNA]</scope>
    <source>
        <strain evidence="4 5">DSM 26537</strain>
    </source>
</reference>
<name>A0A3N1XQR5_9FIRM</name>
<dbReference type="GO" id="GO:0016787">
    <property type="term" value="F:hydrolase activity"/>
    <property type="evidence" value="ECO:0007669"/>
    <property type="project" value="UniProtKB-KW"/>
</dbReference>
<dbReference type="NCBIfam" id="TIGR03033">
    <property type="entry name" value="phage_rel_nuc"/>
    <property type="match status" value="1"/>
</dbReference>
<evidence type="ECO:0000313" key="5">
    <source>
        <dbReference type="Proteomes" id="UP000273083"/>
    </source>
</evidence>
<accession>A0A3N1XQR5</accession>
<evidence type="ECO:0000256" key="1">
    <source>
        <dbReference type="ARBA" id="ARBA00022801"/>
    </source>
</evidence>
<dbReference type="Pfam" id="PF09588">
    <property type="entry name" value="YqaJ"/>
    <property type="match status" value="1"/>
</dbReference>
<dbReference type="OrthoDB" id="46225at2"/>
<dbReference type="PANTHER" id="PTHR46609:SF6">
    <property type="entry name" value="EXONUCLEASE, PHAGE-TYPE_RECB, C-TERMINAL DOMAIN-CONTAINING PROTEIN-RELATED"/>
    <property type="match status" value="1"/>
</dbReference>
<dbReference type="AlphaFoldDB" id="A0A3N1XQR5"/>
<dbReference type="PANTHER" id="PTHR46609">
    <property type="entry name" value="EXONUCLEASE, PHAGE-TYPE/RECB, C-TERMINAL DOMAIN-CONTAINING PROTEIN"/>
    <property type="match status" value="1"/>
</dbReference>
<dbReference type="GO" id="GO:0004519">
    <property type="term" value="F:endonuclease activity"/>
    <property type="evidence" value="ECO:0007669"/>
    <property type="project" value="UniProtKB-KW"/>
</dbReference>
<keyword evidence="4" id="KW-0540">Nuclease</keyword>
<sequence>MCKVLVKTSGLSHEEWLKYRKLGLGGSDAGAICGLNPYSSPMSVYFDKIGDEIILIDNEAMKQGRDLEDYVAKRFIEATGLKVRRANSIFMHEQYPHLLANVDRMLVGENIGLECKTASPYSAGKWKDGEVPAHYLAQCYHYMAVMNADAWYIAVVILGQDFKYVKIERDEEIINNLIKIETDFWNNNVCRRVIPEPDGSKEVDELINQYFGTPHSHESLILQGFDDALQRREELNEFIARLEQEKRKIEQDIKLFMADSEVAINDSYRITWKNTIATKLDTERLKTERPDIYQEYSKVSNYRRLLIKAA</sequence>
<evidence type="ECO:0000259" key="3">
    <source>
        <dbReference type="Pfam" id="PF09588"/>
    </source>
</evidence>
<dbReference type="RefSeq" id="WP_123609007.1">
    <property type="nucleotide sequence ID" value="NZ_RJVG01000004.1"/>
</dbReference>
<dbReference type="InterPro" id="IPR051703">
    <property type="entry name" value="NF-kappa-B_Signaling_Reg"/>
</dbReference>
<dbReference type="EMBL" id="RJVG01000004">
    <property type="protein sequence ID" value="ROR28501.1"/>
    <property type="molecule type" value="Genomic_DNA"/>
</dbReference>
<organism evidence="4 5">
    <name type="scientific">Mobilisporobacter senegalensis</name>
    <dbReference type="NCBI Taxonomy" id="1329262"/>
    <lineage>
        <taxon>Bacteria</taxon>
        <taxon>Bacillati</taxon>
        <taxon>Bacillota</taxon>
        <taxon>Clostridia</taxon>
        <taxon>Lachnospirales</taxon>
        <taxon>Lachnospiraceae</taxon>
        <taxon>Mobilisporobacter</taxon>
    </lineage>
</organism>
<feature type="domain" description="YqaJ viral recombinase" evidence="3">
    <location>
        <begin position="15"/>
        <end position="147"/>
    </location>
</feature>
<dbReference type="Proteomes" id="UP000273083">
    <property type="component" value="Unassembled WGS sequence"/>
</dbReference>